<proteinExistence type="inferred from homology"/>
<evidence type="ECO:0000256" key="1">
    <source>
        <dbReference type="ARBA" id="ARBA00004141"/>
    </source>
</evidence>
<dbReference type="InterPro" id="IPR052337">
    <property type="entry name" value="SAT4-like"/>
</dbReference>
<feature type="transmembrane region" description="Helical" evidence="7">
    <location>
        <begin position="255"/>
        <end position="279"/>
    </location>
</feature>
<comment type="subcellular location">
    <subcellularLocation>
        <location evidence="1">Membrane</location>
        <topology evidence="1">Multi-pass membrane protein</topology>
    </subcellularLocation>
</comment>
<dbReference type="Proteomes" id="UP001321760">
    <property type="component" value="Unassembled WGS sequence"/>
</dbReference>
<accession>A0AAV9G2D6</accession>
<feature type="compositionally biased region" description="Low complexity" evidence="6">
    <location>
        <begin position="292"/>
        <end position="307"/>
    </location>
</feature>
<evidence type="ECO:0000256" key="3">
    <source>
        <dbReference type="ARBA" id="ARBA00022989"/>
    </source>
</evidence>
<evidence type="ECO:0000256" key="2">
    <source>
        <dbReference type="ARBA" id="ARBA00022692"/>
    </source>
</evidence>
<feature type="transmembrane region" description="Helical" evidence="7">
    <location>
        <begin position="104"/>
        <end position="125"/>
    </location>
</feature>
<evidence type="ECO:0000256" key="5">
    <source>
        <dbReference type="ARBA" id="ARBA00038359"/>
    </source>
</evidence>
<feature type="domain" description="Rhodopsin" evidence="8">
    <location>
        <begin position="44"/>
        <end position="280"/>
    </location>
</feature>
<feature type="compositionally biased region" description="Basic and acidic residues" evidence="6">
    <location>
        <begin position="316"/>
        <end position="327"/>
    </location>
</feature>
<feature type="region of interest" description="Disordered" evidence="6">
    <location>
        <begin position="289"/>
        <end position="327"/>
    </location>
</feature>
<evidence type="ECO:0000313" key="9">
    <source>
        <dbReference type="EMBL" id="KAK4442823.1"/>
    </source>
</evidence>
<keyword evidence="3 7" id="KW-1133">Transmembrane helix</keyword>
<organism evidence="9 10">
    <name type="scientific">Podospora aff. communis PSN243</name>
    <dbReference type="NCBI Taxonomy" id="3040156"/>
    <lineage>
        <taxon>Eukaryota</taxon>
        <taxon>Fungi</taxon>
        <taxon>Dikarya</taxon>
        <taxon>Ascomycota</taxon>
        <taxon>Pezizomycotina</taxon>
        <taxon>Sordariomycetes</taxon>
        <taxon>Sordariomycetidae</taxon>
        <taxon>Sordariales</taxon>
        <taxon>Podosporaceae</taxon>
        <taxon>Podospora</taxon>
    </lineage>
</organism>
<evidence type="ECO:0000256" key="7">
    <source>
        <dbReference type="SAM" id="Phobius"/>
    </source>
</evidence>
<dbReference type="PANTHER" id="PTHR33048:SF42">
    <property type="entry name" value="INTEGRAL MEMBRANE PROTEIN"/>
    <property type="match status" value="1"/>
</dbReference>
<reference evidence="9" key="1">
    <citation type="journal article" date="2023" name="Mol. Phylogenet. Evol.">
        <title>Genome-scale phylogeny and comparative genomics of the fungal order Sordariales.</title>
        <authorList>
            <person name="Hensen N."/>
            <person name="Bonometti L."/>
            <person name="Westerberg I."/>
            <person name="Brannstrom I.O."/>
            <person name="Guillou S."/>
            <person name="Cros-Aarteil S."/>
            <person name="Calhoun S."/>
            <person name="Haridas S."/>
            <person name="Kuo A."/>
            <person name="Mondo S."/>
            <person name="Pangilinan J."/>
            <person name="Riley R."/>
            <person name="LaButti K."/>
            <person name="Andreopoulos B."/>
            <person name="Lipzen A."/>
            <person name="Chen C."/>
            <person name="Yan M."/>
            <person name="Daum C."/>
            <person name="Ng V."/>
            <person name="Clum A."/>
            <person name="Steindorff A."/>
            <person name="Ohm R.A."/>
            <person name="Martin F."/>
            <person name="Silar P."/>
            <person name="Natvig D.O."/>
            <person name="Lalanne C."/>
            <person name="Gautier V."/>
            <person name="Ament-Velasquez S.L."/>
            <person name="Kruys A."/>
            <person name="Hutchinson M.I."/>
            <person name="Powell A.J."/>
            <person name="Barry K."/>
            <person name="Miller A.N."/>
            <person name="Grigoriev I.V."/>
            <person name="Debuchy R."/>
            <person name="Gladieux P."/>
            <person name="Hiltunen Thoren M."/>
            <person name="Johannesson H."/>
        </authorList>
    </citation>
    <scope>NUCLEOTIDE SEQUENCE</scope>
    <source>
        <strain evidence="9">PSN243</strain>
    </source>
</reference>
<comment type="similarity">
    <text evidence="5">Belongs to the SAT4 family.</text>
</comment>
<comment type="caution">
    <text evidence="9">The sequence shown here is derived from an EMBL/GenBank/DDBJ whole genome shotgun (WGS) entry which is preliminary data.</text>
</comment>
<dbReference type="AlphaFoldDB" id="A0AAV9G2D6"/>
<reference evidence="9" key="2">
    <citation type="submission" date="2023-05" db="EMBL/GenBank/DDBJ databases">
        <authorList>
            <consortium name="Lawrence Berkeley National Laboratory"/>
            <person name="Steindorff A."/>
            <person name="Hensen N."/>
            <person name="Bonometti L."/>
            <person name="Westerberg I."/>
            <person name="Brannstrom I.O."/>
            <person name="Guillou S."/>
            <person name="Cros-Aarteil S."/>
            <person name="Calhoun S."/>
            <person name="Haridas S."/>
            <person name="Kuo A."/>
            <person name="Mondo S."/>
            <person name="Pangilinan J."/>
            <person name="Riley R."/>
            <person name="Labutti K."/>
            <person name="Andreopoulos B."/>
            <person name="Lipzen A."/>
            <person name="Chen C."/>
            <person name="Yanf M."/>
            <person name="Daum C."/>
            <person name="Ng V."/>
            <person name="Clum A."/>
            <person name="Ohm R."/>
            <person name="Martin F."/>
            <person name="Silar P."/>
            <person name="Natvig D."/>
            <person name="Lalanne C."/>
            <person name="Gautier V."/>
            <person name="Ament-Velasquez S.L."/>
            <person name="Kruys A."/>
            <person name="Hutchinson M.I."/>
            <person name="Powell A.J."/>
            <person name="Barry K."/>
            <person name="Miller A.N."/>
            <person name="Grigoriev I.V."/>
            <person name="Debuchy R."/>
            <person name="Gladieux P."/>
            <person name="Thoren M.H."/>
            <person name="Johannesson H."/>
        </authorList>
    </citation>
    <scope>NUCLEOTIDE SEQUENCE</scope>
    <source>
        <strain evidence="9">PSN243</strain>
    </source>
</reference>
<feature type="transmembrane region" description="Helical" evidence="7">
    <location>
        <begin position="26"/>
        <end position="47"/>
    </location>
</feature>
<evidence type="ECO:0000313" key="10">
    <source>
        <dbReference type="Proteomes" id="UP001321760"/>
    </source>
</evidence>
<keyword evidence="4 7" id="KW-0472">Membrane</keyword>
<feature type="transmembrane region" description="Helical" evidence="7">
    <location>
        <begin position="217"/>
        <end position="235"/>
    </location>
</feature>
<dbReference type="Pfam" id="PF20684">
    <property type="entry name" value="Fung_rhodopsin"/>
    <property type="match status" value="1"/>
</dbReference>
<name>A0AAV9G2D6_9PEZI</name>
<evidence type="ECO:0000256" key="6">
    <source>
        <dbReference type="SAM" id="MobiDB-lite"/>
    </source>
</evidence>
<feature type="transmembrane region" description="Helical" evidence="7">
    <location>
        <begin position="185"/>
        <end position="205"/>
    </location>
</feature>
<dbReference type="PANTHER" id="PTHR33048">
    <property type="entry name" value="PTH11-LIKE INTEGRAL MEMBRANE PROTEIN (AFU_ORTHOLOGUE AFUA_5G11245)"/>
    <property type="match status" value="1"/>
</dbReference>
<dbReference type="EMBL" id="MU866006">
    <property type="protein sequence ID" value="KAK4442823.1"/>
    <property type="molecule type" value="Genomic_DNA"/>
</dbReference>
<protein>
    <recommendedName>
        <fullName evidence="8">Rhodopsin domain-containing protein</fullName>
    </recommendedName>
</protein>
<dbReference type="InterPro" id="IPR049326">
    <property type="entry name" value="Rhodopsin_dom_fungi"/>
</dbReference>
<sequence length="379" mass="41667">MAIPGGPPLTPEQIALLPHDDFGPSLMAISWILTTVAAAFLATRLYCKTHYNGTIWWDDSVLLASFVCLLIQVCITSYCVSLGYGKHIWDFPLENLAKFSLPVAVRAVFSITALAWSKTAFGITLLRLTNGWMKMTVWAIIITVNISLGISALLFFVQCKPLAAAWDRSIEGECIDNQILYKYNVFSGAWGAAMDFALALLPWKMLAALQMRRKEKIGVGLAMSMGFVAGIAAIVKTVNLDRLHNSSDIYETIPLFIWDTVEAAVTIVAASIPVLRVLIRDVRSTLAKTGRSRTGMSRTTGGRSRISNIGMSNLSKTDRDKFQPMDSRSDKSILYETQVDVSAGSGEERDGGIVKTRTVVVQFDGRKGRNDIEMGQAKR</sequence>
<feature type="transmembrane region" description="Helical" evidence="7">
    <location>
        <begin position="59"/>
        <end position="84"/>
    </location>
</feature>
<evidence type="ECO:0000256" key="4">
    <source>
        <dbReference type="ARBA" id="ARBA00023136"/>
    </source>
</evidence>
<evidence type="ECO:0000259" key="8">
    <source>
        <dbReference type="Pfam" id="PF20684"/>
    </source>
</evidence>
<keyword evidence="10" id="KW-1185">Reference proteome</keyword>
<gene>
    <name evidence="9" type="ORF">QBC34DRAFT_488665</name>
</gene>
<dbReference type="GO" id="GO:0016020">
    <property type="term" value="C:membrane"/>
    <property type="evidence" value="ECO:0007669"/>
    <property type="project" value="UniProtKB-SubCell"/>
</dbReference>
<feature type="transmembrane region" description="Helical" evidence="7">
    <location>
        <begin position="137"/>
        <end position="157"/>
    </location>
</feature>
<keyword evidence="2 7" id="KW-0812">Transmembrane</keyword>